<dbReference type="Proteomes" id="UP000306509">
    <property type="component" value="Unassembled WGS sequence"/>
</dbReference>
<dbReference type="STRING" id="180332.GCA_000797495_02656"/>
<dbReference type="GO" id="GO:0005524">
    <property type="term" value="F:ATP binding"/>
    <property type="evidence" value="ECO:0007669"/>
    <property type="project" value="UniProtKB-UniRule"/>
</dbReference>
<reference evidence="7 8" key="1">
    <citation type="journal article" date="2019" name="Anaerobe">
        <title>Detection of Robinsoniella peoriensis in multiple bone samples of a trauma patient.</title>
        <authorList>
            <person name="Schrottner P."/>
            <person name="Hartwich K."/>
            <person name="Bunk B."/>
            <person name="Schober I."/>
            <person name="Helbig S."/>
            <person name="Rudolph W.W."/>
            <person name="Gunzer F."/>
        </authorList>
    </citation>
    <scope>NUCLEOTIDE SEQUENCE [LARGE SCALE GENOMIC DNA]</scope>
    <source>
        <strain evidence="7 8">DSM 106044</strain>
    </source>
</reference>
<dbReference type="InterPro" id="IPR040570">
    <property type="entry name" value="LAL_C2"/>
</dbReference>
<dbReference type="PANTHER" id="PTHR43585">
    <property type="entry name" value="FUMIPYRROLE BIOSYNTHESIS PROTEIN C"/>
    <property type="match status" value="1"/>
</dbReference>
<dbReference type="InterPro" id="IPR011761">
    <property type="entry name" value="ATP-grasp"/>
</dbReference>
<evidence type="ECO:0000256" key="3">
    <source>
        <dbReference type="ARBA" id="ARBA00022741"/>
    </source>
</evidence>
<dbReference type="RefSeq" id="WP_047833008.1">
    <property type="nucleotide sequence ID" value="NZ_CABMJZ010000074.1"/>
</dbReference>
<dbReference type="AlphaFoldDB" id="A0A4U8Q3Z8"/>
<evidence type="ECO:0000256" key="4">
    <source>
        <dbReference type="ARBA" id="ARBA00022840"/>
    </source>
</evidence>
<dbReference type="Gene3D" id="3.40.50.20">
    <property type="match status" value="1"/>
</dbReference>
<dbReference type="Gene3D" id="3.30.1490.20">
    <property type="entry name" value="ATP-grasp fold, A domain"/>
    <property type="match status" value="1"/>
</dbReference>
<dbReference type="InterPro" id="IPR013815">
    <property type="entry name" value="ATP_grasp_subdomain_1"/>
</dbReference>
<dbReference type="Pfam" id="PF01071">
    <property type="entry name" value="GARS_A"/>
    <property type="match status" value="1"/>
</dbReference>
<evidence type="ECO:0000256" key="1">
    <source>
        <dbReference type="ARBA" id="ARBA00001936"/>
    </source>
</evidence>
<dbReference type="Pfam" id="PF18603">
    <property type="entry name" value="LAL_C2"/>
    <property type="match status" value="1"/>
</dbReference>
<evidence type="ECO:0000259" key="6">
    <source>
        <dbReference type="PROSITE" id="PS50975"/>
    </source>
</evidence>
<dbReference type="InterPro" id="IPR020561">
    <property type="entry name" value="PRibGlycinamid_synth_ATP-grasp"/>
</dbReference>
<evidence type="ECO:0000313" key="7">
    <source>
        <dbReference type="EMBL" id="TLC98943.1"/>
    </source>
</evidence>
<evidence type="ECO:0000313" key="8">
    <source>
        <dbReference type="Proteomes" id="UP000306509"/>
    </source>
</evidence>
<organism evidence="7 8">
    <name type="scientific">Robinsoniella peoriensis</name>
    <dbReference type="NCBI Taxonomy" id="180332"/>
    <lineage>
        <taxon>Bacteria</taxon>
        <taxon>Bacillati</taxon>
        <taxon>Bacillota</taxon>
        <taxon>Clostridia</taxon>
        <taxon>Lachnospirales</taxon>
        <taxon>Lachnospiraceae</taxon>
        <taxon>Robinsoniella</taxon>
    </lineage>
</organism>
<dbReference type="GO" id="GO:0046872">
    <property type="term" value="F:metal ion binding"/>
    <property type="evidence" value="ECO:0007669"/>
    <property type="project" value="InterPro"/>
</dbReference>
<dbReference type="InterPro" id="IPR052032">
    <property type="entry name" value="ATP-dep_AA_Ligase"/>
</dbReference>
<dbReference type="SUPFAM" id="SSF56059">
    <property type="entry name" value="Glutathione synthetase ATP-binding domain-like"/>
    <property type="match status" value="1"/>
</dbReference>
<gene>
    <name evidence="7" type="primary">bacD_2</name>
    <name evidence="7" type="ORF">DSM106044_04273</name>
</gene>
<dbReference type="EC" id="6.3.2.49" evidence="7"/>
<sequence>MKKLMILGASYSQVPLIRAAKKLGFYTIAASIPGDFPGFEEADEFCYADISKPEEVLEYARKLQIDGITTCCLDTGVPAIGYVCDKMGLKGPGYETACCSVNKWKMKKAFEREAVSTARFRLVKNQEELERALEELSFPVIVKAVDLMGSRGIFRSNTKEEAIANYGKTMEATGKDYCLVEEFIEGTIFGTEAMIQDGELVFMLPNGIDAYQGFTPTPVGHYVPLENINQLSPQISKEVGKAVRALGIDNCPVNCDLILKDGKVYVIEITARAGATCLPELVSIYYGIHYYEIIAMLAMGLDVRALFIRASMIRPVPNLSKILISDKTGTVTRLVNENEPSQDIIDLSFNIREGDQVNKYNNGRDRIGQIIIKGDTLQACRERLEEVMSKITIEVDNEYGR</sequence>
<comment type="cofactor">
    <cofactor evidence="1">
        <name>Mn(2+)</name>
        <dbReference type="ChEBI" id="CHEBI:29035"/>
    </cofactor>
</comment>
<name>A0A4U8Q3Z8_9FIRM</name>
<evidence type="ECO:0000256" key="2">
    <source>
        <dbReference type="ARBA" id="ARBA00022598"/>
    </source>
</evidence>
<proteinExistence type="predicted"/>
<dbReference type="Gene3D" id="3.30.470.20">
    <property type="entry name" value="ATP-grasp fold, B domain"/>
    <property type="match status" value="1"/>
</dbReference>
<evidence type="ECO:0000256" key="5">
    <source>
        <dbReference type="PROSITE-ProRule" id="PRU00409"/>
    </source>
</evidence>
<feature type="domain" description="ATP-grasp" evidence="6">
    <location>
        <begin position="107"/>
        <end position="299"/>
    </location>
</feature>
<dbReference type="GO" id="GO:0034026">
    <property type="term" value="F:L-amino-acid alpha-ligase activity"/>
    <property type="evidence" value="ECO:0007669"/>
    <property type="project" value="UniProtKB-EC"/>
</dbReference>
<keyword evidence="4 5" id="KW-0067">ATP-binding</keyword>
<dbReference type="OrthoDB" id="9803907at2"/>
<keyword evidence="3 5" id="KW-0547">Nucleotide-binding</keyword>
<dbReference type="PANTHER" id="PTHR43585:SF2">
    <property type="entry name" value="ATP-GRASP ENZYME FSQD"/>
    <property type="match status" value="1"/>
</dbReference>
<protein>
    <submittedName>
        <fullName evidence="7">Alanine-anticapsin ligase BacD</fullName>
        <ecNumber evidence="7">6.3.2.49</ecNumber>
    </submittedName>
</protein>
<keyword evidence="8" id="KW-1185">Reference proteome</keyword>
<comment type="caution">
    <text evidence="7">The sequence shown here is derived from an EMBL/GenBank/DDBJ whole genome shotgun (WGS) entry which is preliminary data.</text>
</comment>
<keyword evidence="2 7" id="KW-0436">Ligase</keyword>
<dbReference type="PROSITE" id="PS50975">
    <property type="entry name" value="ATP_GRASP"/>
    <property type="match status" value="1"/>
</dbReference>
<accession>A0A4U8Q3Z8</accession>
<dbReference type="EMBL" id="QGQD01000079">
    <property type="protein sequence ID" value="TLC98943.1"/>
    <property type="molecule type" value="Genomic_DNA"/>
</dbReference>